<feature type="transmembrane region" description="Helical" evidence="5">
    <location>
        <begin position="40"/>
        <end position="61"/>
    </location>
</feature>
<feature type="transmembrane region" description="Helical" evidence="5">
    <location>
        <begin position="324"/>
        <end position="352"/>
    </location>
</feature>
<dbReference type="PANTHER" id="PTHR11814">
    <property type="entry name" value="SULFATE TRANSPORTER"/>
    <property type="match status" value="1"/>
</dbReference>
<feature type="transmembrane region" description="Helical" evidence="5">
    <location>
        <begin position="193"/>
        <end position="212"/>
    </location>
</feature>
<feature type="transmembrane region" description="Helical" evidence="5">
    <location>
        <begin position="14"/>
        <end position="33"/>
    </location>
</feature>
<evidence type="ECO:0000256" key="4">
    <source>
        <dbReference type="ARBA" id="ARBA00023136"/>
    </source>
</evidence>
<dbReference type="InterPro" id="IPR011547">
    <property type="entry name" value="SLC26A/SulP_dom"/>
</dbReference>
<feature type="transmembrane region" description="Helical" evidence="5">
    <location>
        <begin position="373"/>
        <end position="403"/>
    </location>
</feature>
<dbReference type="Pfam" id="PF00916">
    <property type="entry name" value="Sulfate_transp"/>
    <property type="match status" value="1"/>
</dbReference>
<dbReference type="GO" id="GO:0055085">
    <property type="term" value="P:transmembrane transport"/>
    <property type="evidence" value="ECO:0007669"/>
    <property type="project" value="InterPro"/>
</dbReference>
<reference evidence="7" key="1">
    <citation type="submission" date="2020-05" db="EMBL/GenBank/DDBJ databases">
        <authorList>
            <person name="Chiriac C."/>
            <person name="Salcher M."/>
            <person name="Ghai R."/>
            <person name="Kavagutti S V."/>
        </authorList>
    </citation>
    <scope>NUCLEOTIDE SEQUENCE</scope>
</reference>
<evidence type="ECO:0000313" key="7">
    <source>
        <dbReference type="EMBL" id="CAB4937591.1"/>
    </source>
</evidence>
<keyword evidence="4 5" id="KW-0472">Membrane</keyword>
<sequence length="408" mass="42346">MLSGISKADLAPNLLAGATVAVVALPLALGFGVTSGMSAAAGLTTAIIAGFVAGIFGGSKYQVSGPTGAMTVVLIPIVNKYGVVAIPFLGLIAGLMVLTLALIRAGGIINQIPWGVVEGFTVGIAAVIALQQLPLVLGVAKGKGDRSLPVAWHTLANAFDSPAHRNVIAIAILTLLVKFSYPKITKKLKIKAHIPASFFAIVVSTAVVKALSLDLPRIGDIPRNIGKWSGGGISFSQLPHLLWPAFLIALLCAIESLLSARVADSLVHAPIDQHFQPNRELVGQGLATITASLFGGMPATGAIARTSVNVRSHATSRLSSVFHAVVLLIMVFIAAPLVSQIPSAAIGAVLIGTSFRMLNPRSIMESLRTTRSVAVTLVVTAICTLAIDLIWGIAIGIVVHFAFTLRRK</sequence>
<keyword evidence="3 5" id="KW-1133">Transmembrane helix</keyword>
<organism evidence="7">
    <name type="scientific">freshwater metagenome</name>
    <dbReference type="NCBI Taxonomy" id="449393"/>
    <lineage>
        <taxon>unclassified sequences</taxon>
        <taxon>metagenomes</taxon>
        <taxon>ecological metagenomes</taxon>
    </lineage>
</organism>
<evidence type="ECO:0000256" key="1">
    <source>
        <dbReference type="ARBA" id="ARBA00004141"/>
    </source>
</evidence>
<feature type="domain" description="SLC26A/SulP transporter" evidence="6">
    <location>
        <begin position="11"/>
        <end position="378"/>
    </location>
</feature>
<feature type="transmembrane region" description="Helical" evidence="5">
    <location>
        <begin position="163"/>
        <end position="181"/>
    </location>
</feature>
<name>A0A6J7J3X3_9ZZZZ</name>
<keyword evidence="2 5" id="KW-0812">Transmembrane</keyword>
<evidence type="ECO:0000259" key="6">
    <source>
        <dbReference type="Pfam" id="PF00916"/>
    </source>
</evidence>
<evidence type="ECO:0000256" key="2">
    <source>
        <dbReference type="ARBA" id="ARBA00022692"/>
    </source>
</evidence>
<feature type="transmembrane region" description="Helical" evidence="5">
    <location>
        <begin position="281"/>
        <end position="304"/>
    </location>
</feature>
<dbReference type="GO" id="GO:0016020">
    <property type="term" value="C:membrane"/>
    <property type="evidence" value="ECO:0007669"/>
    <property type="project" value="UniProtKB-SubCell"/>
</dbReference>
<feature type="transmembrane region" description="Helical" evidence="5">
    <location>
        <begin position="241"/>
        <end position="260"/>
    </location>
</feature>
<feature type="transmembrane region" description="Helical" evidence="5">
    <location>
        <begin position="81"/>
        <end position="103"/>
    </location>
</feature>
<dbReference type="AlphaFoldDB" id="A0A6J7J3X3"/>
<protein>
    <submittedName>
        <fullName evidence="7">Unannotated protein</fullName>
    </submittedName>
</protein>
<evidence type="ECO:0000256" key="5">
    <source>
        <dbReference type="SAM" id="Phobius"/>
    </source>
</evidence>
<dbReference type="EMBL" id="CAFBNG010000059">
    <property type="protein sequence ID" value="CAB4937591.1"/>
    <property type="molecule type" value="Genomic_DNA"/>
</dbReference>
<gene>
    <name evidence="7" type="ORF">UFOPK3774_00439</name>
</gene>
<proteinExistence type="predicted"/>
<dbReference type="InterPro" id="IPR001902">
    <property type="entry name" value="SLC26A/SulP_fam"/>
</dbReference>
<accession>A0A6J7J3X3</accession>
<evidence type="ECO:0000256" key="3">
    <source>
        <dbReference type="ARBA" id="ARBA00022989"/>
    </source>
</evidence>
<comment type="subcellular location">
    <subcellularLocation>
        <location evidence="1">Membrane</location>
        <topology evidence="1">Multi-pass membrane protein</topology>
    </subcellularLocation>
</comment>
<feature type="transmembrane region" description="Helical" evidence="5">
    <location>
        <begin position="115"/>
        <end position="140"/>
    </location>
</feature>